<protein>
    <submittedName>
        <fullName evidence="2">Glycogen debranching protein</fullName>
    </submittedName>
</protein>
<feature type="domain" description="Alpha-L-rhamnosidase six-hairpin glycosidase" evidence="1">
    <location>
        <begin position="374"/>
        <end position="538"/>
    </location>
</feature>
<evidence type="ECO:0000313" key="2">
    <source>
        <dbReference type="EMBL" id="MBY5951675.1"/>
    </source>
</evidence>
<dbReference type="PROSITE" id="PS51257">
    <property type="entry name" value="PROKAR_LIPOPROTEIN"/>
    <property type="match status" value="1"/>
</dbReference>
<dbReference type="InterPro" id="IPR008928">
    <property type="entry name" value="6-hairpin_glycosidase_sf"/>
</dbReference>
<dbReference type="Gene3D" id="1.50.10.10">
    <property type="match status" value="1"/>
</dbReference>
<gene>
    <name evidence="2" type="ORF">KUV23_11860</name>
</gene>
<name>A0ABS7N5R9_9BACT</name>
<proteinExistence type="predicted"/>
<accession>A0ABS7N5R9</accession>
<dbReference type="Pfam" id="PF17389">
    <property type="entry name" value="Bac_rhamnosid6H"/>
    <property type="match status" value="1"/>
</dbReference>
<dbReference type="InterPro" id="IPR035396">
    <property type="entry name" value="Bac_rhamnosid6H"/>
</dbReference>
<evidence type="ECO:0000313" key="3">
    <source>
        <dbReference type="Proteomes" id="UP000766609"/>
    </source>
</evidence>
<keyword evidence="3" id="KW-1185">Reference proteome</keyword>
<dbReference type="EMBL" id="JAHVHP010000002">
    <property type="protein sequence ID" value="MBY5951675.1"/>
    <property type="molecule type" value="Genomic_DNA"/>
</dbReference>
<dbReference type="SUPFAM" id="SSF48208">
    <property type="entry name" value="Six-hairpin glycosidases"/>
    <property type="match status" value="1"/>
</dbReference>
<evidence type="ECO:0000259" key="1">
    <source>
        <dbReference type="Pfam" id="PF17389"/>
    </source>
</evidence>
<organism evidence="2 3">
    <name type="scientific">Algoriphagus marincola</name>
    <dbReference type="NCBI Taxonomy" id="264027"/>
    <lineage>
        <taxon>Bacteria</taxon>
        <taxon>Pseudomonadati</taxon>
        <taxon>Bacteroidota</taxon>
        <taxon>Cytophagia</taxon>
        <taxon>Cytophagales</taxon>
        <taxon>Cyclobacteriaceae</taxon>
        <taxon>Algoriphagus</taxon>
    </lineage>
</organism>
<dbReference type="RefSeq" id="WP_222584272.1">
    <property type="nucleotide sequence ID" value="NZ_JAHVHP010000002.1"/>
</dbReference>
<dbReference type="Proteomes" id="UP000766609">
    <property type="component" value="Unassembled WGS sequence"/>
</dbReference>
<comment type="caution">
    <text evidence="2">The sequence shown here is derived from an EMBL/GenBank/DDBJ whole genome shotgun (WGS) entry which is preliminary data.</text>
</comment>
<reference evidence="2 3" key="1">
    <citation type="submission" date="2021-06" db="EMBL/GenBank/DDBJ databases">
        <title>44 bacteria genomes isolated from Dapeng, Shenzhen.</title>
        <authorList>
            <person name="Zheng W."/>
            <person name="Yu S."/>
            <person name="Huang Y."/>
        </authorList>
    </citation>
    <scope>NUCLEOTIDE SEQUENCE [LARGE SCALE GENOMIC DNA]</scope>
    <source>
        <strain evidence="2 3">DP5N14-6</strain>
    </source>
</reference>
<dbReference type="InterPro" id="IPR012341">
    <property type="entry name" value="6hp_glycosidase-like_sf"/>
</dbReference>
<sequence length="808" mass="90501">MNMIIKYPTFVKGFLAFLFFVMTISCQTSIDTPSSIFQDLENQEGIEGKAEYLNSPFTAAGDRLYLVGRQNGTFPDLGWHVEGEMGGIWLHPIKLLDGFIAQLGDHSQSICLTEGKTFANYPFANTIDYGSVLADLEVERMHFVPDAREGMIVLYSFKNTGSVDKSFDFSWTSRVDLRPVWLGERSGMIDQADEVAFNELTGIFTAKDQGNDWYAVWGTDAGIPLTPINPICNFESRGMGTSAAFGVQLNIPSGSELIFPIYIAGSTESELKALETIADLRENLEADWFSKKRRYEEISKKSAIEIPDKQLQKAFEWTKYNTDWLVRDVPGMGRGFGAGLPDYPWFFGVDSEYTIQGLLATGRKELVYSTVELLHQLSEETNGNGRIIHEASTNGVVFNPGNINETPQWASMIWEVYRWTGDREFLEKYFPSVEKGLIWLLEENDQDGNLLSDGYGMMEIHGLESEMIDVAAYSYKAFADAAKMAEILGKTELSESYQQTADALAEKINRDFWVPEFGSYADFIGTAEEALHLIEGAITRADTLDKPWAVEELEATKRSLSTLPKDQKQGFVLYHNWVVNTPMEVGVADPEKAQIALETARKYTNPFGTFVTGIDRDESSESEDGSFTGSKVFSYTGAVMTLPTGVSAIGENNYGNPDVALDYLQRMTRSFSFALPGSIYEVSPDYGMFSQAWNLYSYAIPIVTQFFGIQPDAGNRVIYIRPQMPSDWESASIEKVEIGDNEISLSYEKIDGELMIEVTQTQKKWGLSIEIPESYEQVKILGKEVSSDTQNGYRRILMTGAKVRVEAR</sequence>